<dbReference type="EMBL" id="CSBK01002483">
    <property type="protein sequence ID" value="COZ87391.1"/>
    <property type="molecule type" value="Genomic_DNA"/>
</dbReference>
<proteinExistence type="predicted"/>
<accession>A0A916LF36</accession>
<gene>
    <name evidence="2" type="ORF">ERS007739_04210</name>
</gene>
<name>A0A916LF36_MYCTX</name>
<evidence type="ECO:0000313" key="3">
    <source>
        <dbReference type="Proteomes" id="UP000039021"/>
    </source>
</evidence>
<comment type="caution">
    <text evidence="2">The sequence shown here is derived from an EMBL/GenBank/DDBJ whole genome shotgun (WGS) entry which is preliminary data.</text>
</comment>
<protein>
    <submittedName>
        <fullName evidence="2">Uncharacterized protein</fullName>
    </submittedName>
</protein>
<feature type="region of interest" description="Disordered" evidence="1">
    <location>
        <begin position="1"/>
        <end position="43"/>
    </location>
</feature>
<reference evidence="3" key="1">
    <citation type="submission" date="2015-03" db="EMBL/GenBank/DDBJ databases">
        <authorList>
            <consortium name="Pathogen Informatics"/>
        </authorList>
    </citation>
    <scope>NUCLEOTIDE SEQUENCE [LARGE SCALE GENOMIC DNA]</scope>
    <source>
        <strain evidence="3">N09902308</strain>
    </source>
</reference>
<evidence type="ECO:0000256" key="1">
    <source>
        <dbReference type="SAM" id="MobiDB-lite"/>
    </source>
</evidence>
<feature type="compositionally biased region" description="Basic and acidic residues" evidence="1">
    <location>
        <begin position="1"/>
        <end position="17"/>
    </location>
</feature>
<dbReference type="AlphaFoldDB" id="A0A916LF36"/>
<organism evidence="2 3">
    <name type="scientific">Mycobacterium tuberculosis</name>
    <dbReference type="NCBI Taxonomy" id="1773"/>
    <lineage>
        <taxon>Bacteria</taxon>
        <taxon>Bacillati</taxon>
        <taxon>Actinomycetota</taxon>
        <taxon>Actinomycetes</taxon>
        <taxon>Mycobacteriales</taxon>
        <taxon>Mycobacteriaceae</taxon>
        <taxon>Mycobacterium</taxon>
        <taxon>Mycobacterium tuberculosis complex</taxon>
    </lineage>
</organism>
<sequence>MSGAESRKSSDAADDTGHNQQIPRPMHHVDQRLAGKRPRRPQVVDGVTIGVAHGLLRFRPIPPFLPITRHYHQR</sequence>
<dbReference type="Proteomes" id="UP000039021">
    <property type="component" value="Unassembled WGS sequence"/>
</dbReference>
<evidence type="ECO:0000313" key="2">
    <source>
        <dbReference type="EMBL" id="COZ87391.1"/>
    </source>
</evidence>